<dbReference type="AlphaFoldDB" id="A0A8S3W5E7"/>
<protein>
    <submittedName>
        <fullName evidence="3">(apollo) hypothetical protein</fullName>
    </submittedName>
</protein>
<keyword evidence="4" id="KW-1185">Reference proteome</keyword>
<gene>
    <name evidence="3" type="ORF">PAPOLLO_LOCUS2152</name>
</gene>
<accession>A0A8S3W5E7</accession>
<evidence type="ECO:0000259" key="2">
    <source>
        <dbReference type="Pfam" id="PF03184"/>
    </source>
</evidence>
<dbReference type="Pfam" id="PF03184">
    <property type="entry name" value="DDE_1"/>
    <property type="match status" value="1"/>
</dbReference>
<evidence type="ECO:0000313" key="4">
    <source>
        <dbReference type="Proteomes" id="UP000691718"/>
    </source>
</evidence>
<comment type="caution">
    <text evidence="3">The sequence shown here is derived from an EMBL/GenBank/DDBJ whole genome shotgun (WGS) entry which is preliminary data.</text>
</comment>
<dbReference type="GO" id="GO:0003676">
    <property type="term" value="F:nucleic acid binding"/>
    <property type="evidence" value="ECO:0007669"/>
    <property type="project" value="InterPro"/>
</dbReference>
<dbReference type="OrthoDB" id="10072016at2759"/>
<feature type="domain" description="DDE-1" evidence="2">
    <location>
        <begin position="1"/>
        <end position="86"/>
    </location>
</feature>
<feature type="region of interest" description="Disordered" evidence="1">
    <location>
        <begin position="189"/>
        <end position="217"/>
    </location>
</feature>
<evidence type="ECO:0000313" key="3">
    <source>
        <dbReference type="EMBL" id="CAG4941286.1"/>
    </source>
</evidence>
<evidence type="ECO:0000256" key="1">
    <source>
        <dbReference type="SAM" id="MobiDB-lite"/>
    </source>
</evidence>
<reference evidence="3" key="1">
    <citation type="submission" date="2021-04" db="EMBL/GenBank/DDBJ databases">
        <authorList>
            <person name="Tunstrom K."/>
        </authorList>
    </citation>
    <scope>NUCLEOTIDE SEQUENCE</scope>
</reference>
<proteinExistence type="predicted"/>
<organism evidence="3 4">
    <name type="scientific">Parnassius apollo</name>
    <name type="common">Apollo butterfly</name>
    <name type="synonym">Papilio apollo</name>
    <dbReference type="NCBI Taxonomy" id="110799"/>
    <lineage>
        <taxon>Eukaryota</taxon>
        <taxon>Metazoa</taxon>
        <taxon>Ecdysozoa</taxon>
        <taxon>Arthropoda</taxon>
        <taxon>Hexapoda</taxon>
        <taxon>Insecta</taxon>
        <taxon>Pterygota</taxon>
        <taxon>Neoptera</taxon>
        <taxon>Endopterygota</taxon>
        <taxon>Lepidoptera</taxon>
        <taxon>Glossata</taxon>
        <taxon>Ditrysia</taxon>
        <taxon>Papilionoidea</taxon>
        <taxon>Papilionidae</taxon>
        <taxon>Parnassiinae</taxon>
        <taxon>Parnassini</taxon>
        <taxon>Parnassius</taxon>
        <taxon>Parnassius</taxon>
    </lineage>
</organism>
<dbReference type="EMBL" id="CAJQZP010000160">
    <property type="protein sequence ID" value="CAG4941286.1"/>
    <property type="molecule type" value="Genomic_DNA"/>
</dbReference>
<dbReference type="InterPro" id="IPR004875">
    <property type="entry name" value="DDE_SF_endonuclease_dom"/>
</dbReference>
<name>A0A8S3W5E7_PARAO</name>
<dbReference type="Proteomes" id="UP000691718">
    <property type="component" value="Unassembled WGS sequence"/>
</dbReference>
<sequence length="217" mass="24881">MDADTFDEWFVSEVLTALKVEPGNKAIIGDNLSSDISIKTLAQCEENDIKFICLIPNSTHLLQPLDVAYFSSLKTNWRSVLNNWRNTRRGKIATALPKNVFASLLAGKNIIAGSKETGLFPCDVNVPLEKLPDYEKPIEEIRERIEESFKRYIDDIRNIDLGMKQIKKLQISVVAGKSVSVAEMQKFIDQREESKNKPKKKRQRKEDDLRLPKRMMK</sequence>